<dbReference type="GO" id="GO:0006355">
    <property type="term" value="P:regulation of DNA-templated transcription"/>
    <property type="evidence" value="ECO:0007669"/>
    <property type="project" value="InterPro"/>
</dbReference>
<dbReference type="Gene3D" id="1.10.1220.10">
    <property type="entry name" value="Met repressor-like"/>
    <property type="match status" value="1"/>
</dbReference>
<reference evidence="1" key="1">
    <citation type="submission" date="2020-04" db="EMBL/GenBank/DDBJ databases">
        <authorList>
            <person name="Chiriac C."/>
            <person name="Salcher M."/>
            <person name="Ghai R."/>
            <person name="Kavagutti S V."/>
        </authorList>
    </citation>
    <scope>NUCLEOTIDE SEQUENCE</scope>
</reference>
<name>A0A6J5L3M2_9CAUD</name>
<accession>A0A6J5L3M2</accession>
<dbReference type="InterPro" id="IPR013321">
    <property type="entry name" value="Arc_rbn_hlx_hlx"/>
</dbReference>
<dbReference type="InterPro" id="IPR010985">
    <property type="entry name" value="Ribbon_hlx_hlx"/>
</dbReference>
<proteinExistence type="predicted"/>
<protein>
    <recommendedName>
        <fullName evidence="2">Arc-type ribbon-helix-helix</fullName>
    </recommendedName>
</protein>
<gene>
    <name evidence="1" type="ORF">UFOVP100_24</name>
</gene>
<sequence>MAKEKSEITNFNMRIPRELLRFLKKMALEKEVTMTEMILDYIRKYKKRVETKNNDTQK</sequence>
<dbReference type="SUPFAM" id="SSF47598">
    <property type="entry name" value="Ribbon-helix-helix"/>
    <property type="match status" value="1"/>
</dbReference>
<organism evidence="1">
    <name type="scientific">uncultured Caudovirales phage</name>
    <dbReference type="NCBI Taxonomy" id="2100421"/>
    <lineage>
        <taxon>Viruses</taxon>
        <taxon>Duplodnaviria</taxon>
        <taxon>Heunggongvirae</taxon>
        <taxon>Uroviricota</taxon>
        <taxon>Caudoviricetes</taxon>
        <taxon>Peduoviridae</taxon>
        <taxon>Maltschvirus</taxon>
        <taxon>Maltschvirus maltsch</taxon>
    </lineage>
</organism>
<evidence type="ECO:0000313" key="1">
    <source>
        <dbReference type="EMBL" id="CAB4128325.1"/>
    </source>
</evidence>
<evidence type="ECO:0008006" key="2">
    <source>
        <dbReference type="Google" id="ProtNLM"/>
    </source>
</evidence>
<dbReference type="EMBL" id="LR796229">
    <property type="protein sequence ID" value="CAB4128325.1"/>
    <property type="molecule type" value="Genomic_DNA"/>
</dbReference>